<organism evidence="2 3">
    <name type="scientific">Pleurostoma richardsiae</name>
    <dbReference type="NCBI Taxonomy" id="41990"/>
    <lineage>
        <taxon>Eukaryota</taxon>
        <taxon>Fungi</taxon>
        <taxon>Dikarya</taxon>
        <taxon>Ascomycota</taxon>
        <taxon>Pezizomycotina</taxon>
        <taxon>Sordariomycetes</taxon>
        <taxon>Sordariomycetidae</taxon>
        <taxon>Calosphaeriales</taxon>
        <taxon>Pleurostomataceae</taxon>
        <taxon>Pleurostoma</taxon>
    </lineage>
</organism>
<name>A0AA38RM34_9PEZI</name>
<evidence type="ECO:0000313" key="2">
    <source>
        <dbReference type="EMBL" id="KAJ9136511.1"/>
    </source>
</evidence>
<proteinExistence type="predicted"/>
<sequence length="245" mass="27051">MTMSDIFLRLPSPTALLLLSTILDLTQARTLPLPPQTRTVDHRQLDVIAWPPLPTSPPIDLAHLNELRRRQDTNTVCGFIGGDPGLPATCSAGSHCVLDTEHGAVGCCPNGQETCTTGVFTGCVDFNSGPQTEINPYVFTCQGSDVCYRNVFDGGFFQPRDANQYQPKHGYEELYASQSDDSSFVFDCVCLDIIRCDDLTVVLIFHHLFIHDGKPDFISIIRHAFEYYFDSACGFIPNGRKALLG</sequence>
<comment type="caution">
    <text evidence="2">The sequence shown here is derived from an EMBL/GenBank/DDBJ whole genome shotgun (WGS) entry which is preliminary data.</text>
</comment>
<keyword evidence="3" id="KW-1185">Reference proteome</keyword>
<protein>
    <submittedName>
        <fullName evidence="2">Uncharacterized protein</fullName>
    </submittedName>
</protein>
<keyword evidence="1" id="KW-0732">Signal</keyword>
<reference evidence="2" key="1">
    <citation type="submission" date="2022-07" db="EMBL/GenBank/DDBJ databases">
        <title>Fungi with potential for degradation of polypropylene.</title>
        <authorList>
            <person name="Gostincar C."/>
        </authorList>
    </citation>
    <scope>NUCLEOTIDE SEQUENCE</scope>
    <source>
        <strain evidence="2">EXF-13308</strain>
    </source>
</reference>
<gene>
    <name evidence="2" type="ORF">NKR23_g9895</name>
</gene>
<feature type="chain" id="PRO_5041267002" evidence="1">
    <location>
        <begin position="29"/>
        <end position="245"/>
    </location>
</feature>
<feature type="signal peptide" evidence="1">
    <location>
        <begin position="1"/>
        <end position="28"/>
    </location>
</feature>
<accession>A0AA38RM34</accession>
<dbReference type="EMBL" id="JANBVO010000040">
    <property type="protein sequence ID" value="KAJ9136511.1"/>
    <property type="molecule type" value="Genomic_DNA"/>
</dbReference>
<dbReference type="Proteomes" id="UP001174694">
    <property type="component" value="Unassembled WGS sequence"/>
</dbReference>
<evidence type="ECO:0000313" key="3">
    <source>
        <dbReference type="Proteomes" id="UP001174694"/>
    </source>
</evidence>
<dbReference type="AlphaFoldDB" id="A0AA38RM34"/>
<evidence type="ECO:0000256" key="1">
    <source>
        <dbReference type="SAM" id="SignalP"/>
    </source>
</evidence>